<dbReference type="AlphaFoldDB" id="A0AAP2GJ56"/>
<feature type="domain" description="Secretion system C-terminal sorting" evidence="2">
    <location>
        <begin position="156"/>
        <end position="232"/>
    </location>
</feature>
<evidence type="ECO:0000256" key="1">
    <source>
        <dbReference type="SAM" id="SignalP"/>
    </source>
</evidence>
<evidence type="ECO:0000313" key="3">
    <source>
        <dbReference type="EMBL" id="MBT1697986.1"/>
    </source>
</evidence>
<comment type="caution">
    <text evidence="3">The sequence shown here is derived from an EMBL/GenBank/DDBJ whole genome shotgun (WGS) entry which is preliminary data.</text>
</comment>
<accession>A0AAP2GJ56</accession>
<sequence>MRKCLWLVVFNLIAVSLAAQSFEISGLKDAYKGLIGETIKVPLHIHNTSDKPLTLVIRKVHAQIGGTQKNYFCADNNCLDHRVEDYTLKIDAFQTLSFLQVALDAGLAADHSAIRYVAFNKANPGENFEFELNFQVEESPNKLDIYSSRHITLHDVYPNPVSEHAFVDYKVLDEKIKAKIVIHNLLGNSIEEYALPSNENRVKIRADDMSAGIYFYTLYINNEGVVTRKLIIKK</sequence>
<feature type="chain" id="PRO_5042995194" evidence="1">
    <location>
        <begin position="22"/>
        <end position="234"/>
    </location>
</feature>
<dbReference type="EMBL" id="JAHESF010000012">
    <property type="protein sequence ID" value="MBT1697986.1"/>
    <property type="molecule type" value="Genomic_DNA"/>
</dbReference>
<dbReference type="Pfam" id="PF18962">
    <property type="entry name" value="Por_Secre_tail"/>
    <property type="match status" value="1"/>
</dbReference>
<dbReference type="NCBIfam" id="TIGR04183">
    <property type="entry name" value="Por_Secre_tail"/>
    <property type="match status" value="1"/>
</dbReference>
<reference evidence="3 4" key="1">
    <citation type="submission" date="2021-05" db="EMBL/GenBank/DDBJ databases">
        <title>A Polyphasic approach of four new species of the genus Ohtaekwangia: Ohtaekwangia histidinii sp. nov., Ohtaekwangia cretensis sp. nov., Ohtaekwangia indiensis sp. nov., Ohtaekwangia reichenbachii sp. nov. from diverse environment.</title>
        <authorList>
            <person name="Octaviana S."/>
        </authorList>
    </citation>
    <scope>NUCLEOTIDE SEQUENCE [LARGE SCALE GENOMIC DNA]</scope>
    <source>
        <strain evidence="3 4">PWU4</strain>
    </source>
</reference>
<feature type="signal peptide" evidence="1">
    <location>
        <begin position="1"/>
        <end position="21"/>
    </location>
</feature>
<protein>
    <submittedName>
        <fullName evidence="3">T9SS type A sorting domain-containing protein</fullName>
    </submittedName>
</protein>
<organism evidence="3 4">
    <name type="scientific">Chryseosolibacter histidini</name>
    <dbReference type="NCBI Taxonomy" id="2782349"/>
    <lineage>
        <taxon>Bacteria</taxon>
        <taxon>Pseudomonadati</taxon>
        <taxon>Bacteroidota</taxon>
        <taxon>Cytophagia</taxon>
        <taxon>Cytophagales</taxon>
        <taxon>Chryseotaleaceae</taxon>
        <taxon>Chryseosolibacter</taxon>
    </lineage>
</organism>
<evidence type="ECO:0000313" key="4">
    <source>
        <dbReference type="Proteomes" id="UP001319200"/>
    </source>
</evidence>
<keyword evidence="1" id="KW-0732">Signal</keyword>
<dbReference type="RefSeq" id="WP_254163858.1">
    <property type="nucleotide sequence ID" value="NZ_JAHESF010000012.1"/>
</dbReference>
<proteinExistence type="predicted"/>
<gene>
    <name evidence="3" type="ORF">KK083_13920</name>
</gene>
<dbReference type="Proteomes" id="UP001319200">
    <property type="component" value="Unassembled WGS sequence"/>
</dbReference>
<keyword evidence="4" id="KW-1185">Reference proteome</keyword>
<evidence type="ECO:0000259" key="2">
    <source>
        <dbReference type="Pfam" id="PF18962"/>
    </source>
</evidence>
<name>A0AAP2GJ56_9BACT</name>
<dbReference type="InterPro" id="IPR026444">
    <property type="entry name" value="Secre_tail"/>
</dbReference>